<keyword evidence="2" id="KW-1185">Reference proteome</keyword>
<comment type="caution">
    <text evidence="1">The sequence shown here is derived from an EMBL/GenBank/DDBJ whole genome shotgun (WGS) entry which is preliminary data.</text>
</comment>
<evidence type="ECO:0000313" key="1">
    <source>
        <dbReference type="EMBL" id="OWZ83994.1"/>
    </source>
</evidence>
<evidence type="ECO:0000313" key="2">
    <source>
        <dbReference type="Proteomes" id="UP000214588"/>
    </source>
</evidence>
<dbReference type="Pfam" id="PF12982">
    <property type="entry name" value="DUF3866"/>
    <property type="match status" value="1"/>
</dbReference>
<dbReference type="RefSeq" id="WP_089023284.1">
    <property type="nucleotide sequence ID" value="NZ_NIQC01000009.1"/>
</dbReference>
<dbReference type="EMBL" id="NIQC01000009">
    <property type="protein sequence ID" value="OWZ83994.1"/>
    <property type="molecule type" value="Genomic_DNA"/>
</dbReference>
<dbReference type="InterPro" id="IPR024479">
    <property type="entry name" value="DUF3866"/>
</dbReference>
<sequence>MKLSITEAVVSEVIKFQDQFQDLYVKELGTDNNIRKARLYYRFCNPAMQGDKVLLNVTAEELNLGTGGLDFVITNLSKQNVRYNSSGHIMKLRYTPLQFAVESLEEKKEYQISESQFRDLNKLPVVVGELHSMLVPFILAVNHFNSSYKIVYIMTDEAALPMELSRNIQQLQQKKLINSTISIRNSFGGDYEAVNIFSALIYAYSELKADLVVVTMGPGIVGTCSTYGFSGLEQVFTLMAASKLRGSTFFIPRISFSDSRKRHTGISHHTLSVLRLADPGVQVCFPILDDDKNKYIINQMSDHLECFNKHKISWLDPKNCESLYNNSELPIKTMGRSFREDKSYFESVFVTAKKITIF</sequence>
<gene>
    <name evidence="1" type="ORF">CDO51_05390</name>
</gene>
<proteinExistence type="predicted"/>
<reference evidence="1 2" key="1">
    <citation type="submission" date="2017-06" db="EMBL/GenBank/DDBJ databases">
        <title>Draft Genome Sequence of Natranaerobius trueperi halophilic, alkalithermophilic bacteria from soda lakes.</title>
        <authorList>
            <person name="Zhao B."/>
        </authorList>
    </citation>
    <scope>NUCLEOTIDE SEQUENCE [LARGE SCALE GENOMIC DNA]</scope>
    <source>
        <strain evidence="1 2">DSM 18760</strain>
    </source>
</reference>
<dbReference type="OrthoDB" id="3401376at2"/>
<dbReference type="AlphaFoldDB" id="A0A226C072"/>
<protein>
    <recommendedName>
        <fullName evidence="3">DUF3866 domain-containing protein</fullName>
    </recommendedName>
</protein>
<organism evidence="1 2">
    <name type="scientific">Natranaerobius trueperi</name>
    <dbReference type="NCBI Taxonomy" id="759412"/>
    <lineage>
        <taxon>Bacteria</taxon>
        <taxon>Bacillati</taxon>
        <taxon>Bacillota</taxon>
        <taxon>Clostridia</taxon>
        <taxon>Natranaerobiales</taxon>
        <taxon>Natranaerobiaceae</taxon>
        <taxon>Natranaerobius</taxon>
    </lineage>
</organism>
<accession>A0A226C072</accession>
<name>A0A226C072_9FIRM</name>
<evidence type="ECO:0008006" key="3">
    <source>
        <dbReference type="Google" id="ProtNLM"/>
    </source>
</evidence>
<dbReference type="Proteomes" id="UP000214588">
    <property type="component" value="Unassembled WGS sequence"/>
</dbReference>